<dbReference type="GO" id="GO:0005886">
    <property type="term" value="C:plasma membrane"/>
    <property type="evidence" value="ECO:0007669"/>
    <property type="project" value="UniProtKB-SubCell"/>
</dbReference>
<dbReference type="InterPro" id="IPR042097">
    <property type="entry name" value="Aminopeptidase_N-like_N_sf"/>
</dbReference>
<dbReference type="Gene3D" id="1.25.50.20">
    <property type="match status" value="1"/>
</dbReference>
<keyword evidence="18" id="KW-0031">Aminopeptidase</keyword>
<evidence type="ECO:0000256" key="14">
    <source>
        <dbReference type="ARBA" id="ARBA00023180"/>
    </source>
</evidence>
<dbReference type="Gene3D" id="1.10.390.10">
    <property type="entry name" value="Neutral Protease Domain 2"/>
    <property type="match status" value="1"/>
</dbReference>
<evidence type="ECO:0000256" key="16">
    <source>
        <dbReference type="PIRSR" id="PIRSR634016-3"/>
    </source>
</evidence>
<dbReference type="CDD" id="cd09601">
    <property type="entry name" value="M1_APN-Q_like"/>
    <property type="match status" value="1"/>
</dbReference>
<dbReference type="SUPFAM" id="SSF63737">
    <property type="entry name" value="Leukotriene A4 hydrolase N-terminal domain"/>
    <property type="match status" value="1"/>
</dbReference>
<dbReference type="InterPro" id="IPR045357">
    <property type="entry name" value="Aminopeptidase_N-like_N"/>
</dbReference>
<evidence type="ECO:0000256" key="2">
    <source>
        <dbReference type="ARBA" id="ARBA00004609"/>
    </source>
</evidence>
<feature type="binding site" evidence="16">
    <location>
        <position position="381"/>
    </location>
    <ligand>
        <name>Zn(2+)</name>
        <dbReference type="ChEBI" id="CHEBI:29105"/>
        <note>catalytic</note>
    </ligand>
</feature>
<feature type="transmembrane region" description="Helical" evidence="18">
    <location>
        <begin position="12"/>
        <end position="36"/>
    </location>
</feature>
<dbReference type="InterPro" id="IPR014782">
    <property type="entry name" value="Peptidase_M1_dom"/>
</dbReference>
<dbReference type="GO" id="GO:0042277">
    <property type="term" value="F:peptide binding"/>
    <property type="evidence" value="ECO:0007669"/>
    <property type="project" value="TreeGrafter"/>
</dbReference>
<evidence type="ECO:0000256" key="9">
    <source>
        <dbReference type="ARBA" id="ARBA00022833"/>
    </source>
</evidence>
<feature type="binding site" evidence="16">
    <location>
        <position position="404"/>
    </location>
    <ligand>
        <name>Zn(2+)</name>
        <dbReference type="ChEBI" id="CHEBI:29105"/>
        <note>catalytic</note>
    </ligand>
</feature>
<keyword evidence="7 16" id="KW-0479">Metal-binding</keyword>
<evidence type="ECO:0000313" key="19">
    <source>
        <dbReference type="EMBL" id="JAN73660.1"/>
    </source>
</evidence>
<evidence type="ECO:0000256" key="4">
    <source>
        <dbReference type="ARBA" id="ARBA00022475"/>
    </source>
</evidence>
<reference evidence="19" key="1">
    <citation type="submission" date="2015-10" db="EMBL/GenBank/DDBJ databases">
        <title>EvidentialGene: Evidence-directed Construction of Complete mRNA Transcriptomes without Genomes.</title>
        <authorList>
            <person name="Gilbert D.G."/>
        </authorList>
    </citation>
    <scope>NUCLEOTIDE SEQUENCE</scope>
</reference>
<dbReference type="PROSITE" id="PS51257">
    <property type="entry name" value="PROKAR_LIPOPROTEIN"/>
    <property type="match status" value="1"/>
</dbReference>
<name>A0A0P5LVC9_9CRUS</name>
<dbReference type="SUPFAM" id="SSF55486">
    <property type="entry name" value="Metalloproteases ('zincins'), catalytic domain"/>
    <property type="match status" value="1"/>
</dbReference>
<dbReference type="GO" id="GO:0008270">
    <property type="term" value="F:zinc ion binding"/>
    <property type="evidence" value="ECO:0007669"/>
    <property type="project" value="UniProtKB-UniRule"/>
</dbReference>
<dbReference type="InterPro" id="IPR001930">
    <property type="entry name" value="Peptidase_M1"/>
</dbReference>
<comment type="cofactor">
    <cofactor evidence="16 18">
        <name>Zn(2+)</name>
        <dbReference type="ChEBI" id="CHEBI:29105"/>
    </cofactor>
    <text evidence="16 18">Binds 1 zinc ion per subunit.</text>
</comment>
<dbReference type="GO" id="GO:0070006">
    <property type="term" value="F:metalloaminopeptidase activity"/>
    <property type="evidence" value="ECO:0007669"/>
    <property type="project" value="TreeGrafter"/>
</dbReference>
<dbReference type="EMBL" id="GDIQ01021077">
    <property type="protein sequence ID" value="JAN73660.1"/>
    <property type="molecule type" value="Transcribed_RNA"/>
</dbReference>
<dbReference type="InterPro" id="IPR024571">
    <property type="entry name" value="ERAP1-like_C_dom"/>
</dbReference>
<evidence type="ECO:0000256" key="6">
    <source>
        <dbReference type="ARBA" id="ARBA00022692"/>
    </source>
</evidence>
<evidence type="ECO:0000256" key="12">
    <source>
        <dbReference type="ARBA" id="ARBA00023136"/>
    </source>
</evidence>
<evidence type="ECO:0000256" key="17">
    <source>
        <dbReference type="PIRSR" id="PIRSR634016-4"/>
    </source>
</evidence>
<dbReference type="PANTHER" id="PTHR11533:SF294">
    <property type="entry name" value="THYROTROPIN-RELEASING HORMONE-DEGRADING ECTOENZYME"/>
    <property type="match status" value="1"/>
</dbReference>
<dbReference type="Pfam" id="PF17900">
    <property type="entry name" value="Peptidase_M1_N"/>
    <property type="match status" value="1"/>
</dbReference>
<dbReference type="FunFam" id="2.60.40.1910:FF:000009">
    <property type="entry name" value="Aminopeptidase"/>
    <property type="match status" value="1"/>
</dbReference>
<keyword evidence="10 18" id="KW-1133">Transmembrane helix</keyword>
<dbReference type="EC" id="3.4.11.-" evidence="18"/>
<organism evidence="19">
    <name type="scientific">Daphnia magna</name>
    <dbReference type="NCBI Taxonomy" id="35525"/>
    <lineage>
        <taxon>Eukaryota</taxon>
        <taxon>Metazoa</taxon>
        <taxon>Ecdysozoa</taxon>
        <taxon>Arthropoda</taxon>
        <taxon>Crustacea</taxon>
        <taxon>Branchiopoda</taxon>
        <taxon>Diplostraca</taxon>
        <taxon>Cladocera</taxon>
        <taxon>Anomopoda</taxon>
        <taxon>Daphniidae</taxon>
        <taxon>Daphnia</taxon>
    </lineage>
</organism>
<keyword evidence="12 18" id="KW-0472">Membrane</keyword>
<keyword evidence="5 18" id="KW-0645">Protease</keyword>
<keyword evidence="8 18" id="KW-0378">Hydrolase</keyword>
<sequence length="980" mass="111473">MSAVLRLTVTKCRASGIVVILIACLMAVGLSVYFLAGRPYPTANSCSVSPKRPSLPSFGAAPKIAQSVIRLPRTVLPHHYDVRLLPILEKGNFTVLGRVAIDLQCVEETDRIVLHSSDIKVDLKSVQVIEQGEMAKNMLSVESIDYETVTEFLIIRLNAKHKVKLAKRTNYTLSMDFVGNLTDTSAGFFRSVYVEDGVERYMAVSQMEPTDARRVFPCFDEPNMKAIFTVSIGRHRDMTALSNMPLIDTTAIDGMQDFYWDHFAPTLLMSTYLVAFVVANFTKIEADVGNANWKFNIHVRTSAVSQAQYAKVIGPKAQAFYEDYFQMPFPLPKQDMIAIPSAFVGAMENWGLLTYGESVLLYDADVSSLDDRQTVVELVTHELAHQWFGNLVTMDWWSDLWLKEGFTSYIECLAAEHVDPSLERLEQFVTSALHTVMRLDALESSHPISVLVNHPDEIGELFDDISYKKGAAITRMLANFIGAKSFRNGLTHYLRIHQYGNAVQDDLWNALDRQADLDQVFLPTNVKTIMDTWTLKMGFPVVTVQRDYSSQNVTITQKRFLVRKSNSTTADPTVYLWWTPLTYTTDFRTIGSTWLAENQSSKNLTLEFEIRDDEWVIFNVNETGYYRVNYDARNWHLIAKQLMTNHTAISVINRAQIMNDALNLARAGLLVYEVPLNLTKYLEREEEFLPWEATLTALSYLDSMMKRTPGYGLLKKMKRTPGYGLLKNYVLKILSPLYDSLGFVNRSSDSHLTGKLRRKVVESCCSMGHKDCITKAIDSYHRWMSDPQNTTIVPAMLKRVVACTAIRHGGEVEWDFAFQRFRDSNVASEKATLLSSLSCTQESWIIARMLEMCLNPTTGFRTQDALDVIKTLAGNPIGRFLTFNFTREKWLEMTKIFSSIHNLAHVFESVTKAFNTDMELKELSDFVGRNKELLVSAMTRSTQQSIDRVRSNLSWMKQNYRHVVNWLQKANTDVTFQPST</sequence>
<keyword evidence="4" id="KW-1003">Cell membrane</keyword>
<comment type="similarity">
    <text evidence="3 18">Belongs to the peptidase M1 family.</text>
</comment>
<dbReference type="Pfam" id="PF11838">
    <property type="entry name" value="ERAP1_C"/>
    <property type="match status" value="1"/>
</dbReference>
<dbReference type="Pfam" id="PF01433">
    <property type="entry name" value="Peptidase_M1"/>
    <property type="match status" value="1"/>
</dbReference>
<protein>
    <recommendedName>
        <fullName evidence="18">Aminopeptidase</fullName>
        <ecNumber evidence="18">3.4.11.-</ecNumber>
    </recommendedName>
</protein>
<feature type="active site" description="Proton acceptor" evidence="15">
    <location>
        <position position="382"/>
    </location>
</feature>
<keyword evidence="14" id="KW-0325">Glycoprotein</keyword>
<dbReference type="OrthoDB" id="510539at2759"/>
<evidence type="ECO:0000256" key="11">
    <source>
        <dbReference type="ARBA" id="ARBA00023049"/>
    </source>
</evidence>
<dbReference type="FunFam" id="1.10.390.10:FF:000016">
    <property type="entry name" value="Glutamyl aminopeptidase"/>
    <property type="match status" value="1"/>
</dbReference>
<dbReference type="PRINTS" id="PR00756">
    <property type="entry name" value="ALADIPTASE"/>
</dbReference>
<evidence type="ECO:0000256" key="13">
    <source>
        <dbReference type="ARBA" id="ARBA00023157"/>
    </source>
</evidence>
<evidence type="ECO:0000256" key="10">
    <source>
        <dbReference type="ARBA" id="ARBA00022989"/>
    </source>
</evidence>
<dbReference type="GO" id="GO:0005737">
    <property type="term" value="C:cytoplasm"/>
    <property type="evidence" value="ECO:0007669"/>
    <property type="project" value="TreeGrafter"/>
</dbReference>
<keyword evidence="13" id="KW-1015">Disulfide bond</keyword>
<dbReference type="PANTHER" id="PTHR11533">
    <property type="entry name" value="PROTEASE M1 ZINC METALLOPROTEASE"/>
    <property type="match status" value="1"/>
</dbReference>
<keyword evidence="9 16" id="KW-0862">Zinc</keyword>
<comment type="subcellular location">
    <subcellularLocation>
        <location evidence="2">Cell membrane</location>
        <topology evidence="2">Lipid-anchor</topology>
        <topology evidence="2">GPI-anchor</topology>
    </subcellularLocation>
    <subcellularLocation>
        <location evidence="1">Membrane</location>
        <topology evidence="1">Single-pass membrane protein</topology>
    </subcellularLocation>
</comment>
<dbReference type="AlphaFoldDB" id="A0A0P5LVC9"/>
<keyword evidence="6 18" id="KW-0812">Transmembrane</keyword>
<keyword evidence="11 18" id="KW-0482">Metalloprotease</keyword>
<dbReference type="InterPro" id="IPR027268">
    <property type="entry name" value="Peptidase_M4/M1_CTD_sf"/>
</dbReference>
<dbReference type="GO" id="GO:0006508">
    <property type="term" value="P:proteolysis"/>
    <property type="evidence" value="ECO:0007669"/>
    <property type="project" value="UniProtKB-KW"/>
</dbReference>
<evidence type="ECO:0000256" key="7">
    <source>
        <dbReference type="ARBA" id="ARBA00022723"/>
    </source>
</evidence>
<dbReference type="InterPro" id="IPR034016">
    <property type="entry name" value="M1_APN-typ"/>
</dbReference>
<evidence type="ECO:0000256" key="5">
    <source>
        <dbReference type="ARBA" id="ARBA00022670"/>
    </source>
</evidence>
<feature type="binding site" evidence="16">
    <location>
        <position position="385"/>
    </location>
    <ligand>
        <name>Zn(2+)</name>
        <dbReference type="ChEBI" id="CHEBI:29105"/>
        <note>catalytic</note>
    </ligand>
</feature>
<feature type="site" description="Transition state stabilizer" evidence="17">
    <location>
        <position position="467"/>
    </location>
</feature>
<evidence type="ECO:0000256" key="15">
    <source>
        <dbReference type="PIRSR" id="PIRSR634016-1"/>
    </source>
</evidence>
<dbReference type="GO" id="GO:0043171">
    <property type="term" value="P:peptide catabolic process"/>
    <property type="evidence" value="ECO:0007669"/>
    <property type="project" value="TreeGrafter"/>
</dbReference>
<dbReference type="Gene3D" id="2.60.40.1910">
    <property type="match status" value="1"/>
</dbReference>
<evidence type="ECO:0000256" key="1">
    <source>
        <dbReference type="ARBA" id="ARBA00004167"/>
    </source>
</evidence>
<dbReference type="FunFam" id="2.60.40.1730:FF:000022">
    <property type="entry name" value="Aminopeptidase"/>
    <property type="match status" value="1"/>
</dbReference>
<evidence type="ECO:0000256" key="3">
    <source>
        <dbReference type="ARBA" id="ARBA00010136"/>
    </source>
</evidence>
<accession>A0A0P5LVC9</accession>
<dbReference type="InterPro" id="IPR050344">
    <property type="entry name" value="Peptidase_M1_aminopeptidases"/>
</dbReference>
<evidence type="ECO:0000256" key="18">
    <source>
        <dbReference type="RuleBase" id="RU364040"/>
    </source>
</evidence>
<dbReference type="GO" id="GO:0005615">
    <property type="term" value="C:extracellular space"/>
    <property type="evidence" value="ECO:0007669"/>
    <property type="project" value="TreeGrafter"/>
</dbReference>
<dbReference type="Gene3D" id="2.60.40.1730">
    <property type="entry name" value="tricorn interacting facor f3 domain"/>
    <property type="match status" value="1"/>
</dbReference>
<dbReference type="FunFam" id="1.25.50.20:FF:000001">
    <property type="entry name" value="Aminopeptidase"/>
    <property type="match status" value="1"/>
</dbReference>
<evidence type="ECO:0000256" key="8">
    <source>
        <dbReference type="ARBA" id="ARBA00022801"/>
    </source>
</evidence>
<proteinExistence type="inferred from homology"/>